<accession>A0A4Y4CV30</accession>
<dbReference type="Pfam" id="PF13180">
    <property type="entry name" value="PDZ_2"/>
    <property type="match status" value="1"/>
</dbReference>
<proteinExistence type="inferred from homology"/>
<evidence type="ECO:0000256" key="15">
    <source>
        <dbReference type="PIRSR" id="PIRSR611782-2"/>
    </source>
</evidence>
<gene>
    <name evidence="18" type="ORF">ZRA01_11760</name>
</gene>
<dbReference type="EC" id="3.4.21.107" evidence="4"/>
<evidence type="ECO:0000256" key="7">
    <source>
        <dbReference type="ARBA" id="ARBA00022729"/>
    </source>
</evidence>
<dbReference type="Proteomes" id="UP000318422">
    <property type="component" value="Unassembled WGS sequence"/>
</dbReference>
<comment type="catalytic activity">
    <reaction evidence="1">
        <text>Acts on substrates that are at least partially unfolded. The cleavage site P1 residue is normally between a pair of hydrophobic residues, such as Val-|-Val.</text>
        <dbReference type="EC" id="3.4.21.107"/>
    </reaction>
</comment>
<dbReference type="GO" id="GO:0042597">
    <property type="term" value="C:periplasmic space"/>
    <property type="evidence" value="ECO:0007669"/>
    <property type="project" value="UniProtKB-SubCell"/>
</dbReference>
<keyword evidence="12" id="KW-0346">Stress response</keyword>
<dbReference type="InterPro" id="IPR036034">
    <property type="entry name" value="PDZ_sf"/>
</dbReference>
<keyword evidence="11" id="KW-0720">Serine protease</keyword>
<dbReference type="InterPro" id="IPR011782">
    <property type="entry name" value="Pept_S1C_Do"/>
</dbReference>
<evidence type="ECO:0000256" key="9">
    <source>
        <dbReference type="ARBA" id="ARBA00022764"/>
    </source>
</evidence>
<feature type="active site" description="Charge relay system" evidence="14">
    <location>
        <position position="136"/>
    </location>
</feature>
<keyword evidence="8" id="KW-0677">Repeat</keyword>
<keyword evidence="9" id="KW-0574">Periplasm</keyword>
<organism evidence="18 19">
    <name type="scientific">Zoogloea ramigera</name>
    <dbReference type="NCBI Taxonomy" id="350"/>
    <lineage>
        <taxon>Bacteria</taxon>
        <taxon>Pseudomonadati</taxon>
        <taxon>Pseudomonadota</taxon>
        <taxon>Betaproteobacteria</taxon>
        <taxon>Rhodocyclales</taxon>
        <taxon>Zoogloeaceae</taxon>
        <taxon>Zoogloea</taxon>
    </lineage>
</organism>
<feature type="signal peptide" evidence="16">
    <location>
        <begin position="1"/>
        <end position="21"/>
    </location>
</feature>
<evidence type="ECO:0000256" key="5">
    <source>
        <dbReference type="ARBA" id="ARBA00013958"/>
    </source>
</evidence>
<evidence type="ECO:0000256" key="6">
    <source>
        <dbReference type="ARBA" id="ARBA00022670"/>
    </source>
</evidence>
<dbReference type="PRINTS" id="PR00834">
    <property type="entry name" value="PROTEASES2C"/>
</dbReference>
<evidence type="ECO:0000259" key="17">
    <source>
        <dbReference type="PROSITE" id="PS50106"/>
    </source>
</evidence>
<dbReference type="FunFam" id="2.40.10.120:FF:000007">
    <property type="entry name" value="Periplasmic serine endoprotease DegP-like"/>
    <property type="match status" value="1"/>
</dbReference>
<evidence type="ECO:0000256" key="12">
    <source>
        <dbReference type="ARBA" id="ARBA00023016"/>
    </source>
</evidence>
<protein>
    <recommendedName>
        <fullName evidence="5">Probable periplasmic serine endoprotease DegP-like</fullName>
        <ecNumber evidence="4">3.4.21.107</ecNumber>
    </recommendedName>
    <alternativeName>
        <fullName evidence="13">Protease Do</fullName>
    </alternativeName>
</protein>
<comment type="similarity">
    <text evidence="3">Belongs to the peptidase S1C family.</text>
</comment>
<dbReference type="InterPro" id="IPR009003">
    <property type="entry name" value="Peptidase_S1_PA"/>
</dbReference>
<feature type="domain" description="PDZ" evidence="17">
    <location>
        <begin position="248"/>
        <end position="321"/>
    </location>
</feature>
<feature type="binding site" evidence="15">
    <location>
        <position position="106"/>
    </location>
    <ligand>
        <name>substrate</name>
    </ligand>
</feature>
<dbReference type="PANTHER" id="PTHR22939">
    <property type="entry name" value="SERINE PROTEASE FAMILY S1C HTRA-RELATED"/>
    <property type="match status" value="1"/>
</dbReference>
<evidence type="ECO:0000313" key="18">
    <source>
        <dbReference type="EMBL" id="GEC95103.1"/>
    </source>
</evidence>
<sequence length="472" mass="50496">MSRFVVVVLFVLAGAQLPASAARELPDFAELADRQGAAVVNISTTQAVRQGRPGMPRLDEDDPMSDFFRRFMPRQPGGGPKLDPDNRSLGSGFIVSSDGYVLTNAHVVEGADEIVVKLSDKREFRARLMGADPRSDVALLKIEATALPKVSLGDPGKLRVGDWVLAIGSPFGFENSVTAGIVSAKGRSLPQENFVPFIQTDVAINPGNSGGPLFNLKGEVIGINSQIYSQTGGFMGLSFAIPIDVAMEVQSQLKAHGRVQRGRIGVVIQEVSRELAYSFRLDKPVGALVSAVEKGGPADKAGLEQGDIVLRFDGRQVGISGDLPRFVGSTRPGARVPVQVWRKGGQREMQVVVAELPDDRAKKPVLPMPRPEVAPNKLGIVVADPNQQQRRDGRLASGGVVVEALRSASARASEIQAGDAILAIINRGVRTDLRSADQFGRLVAALEPSQAVTLLVQRGDTQTFVPVRTLER</sequence>
<keyword evidence="10" id="KW-0378">Hydrolase</keyword>
<keyword evidence="7 16" id="KW-0732">Signal</keyword>
<feature type="binding site" evidence="15">
    <location>
        <position position="136"/>
    </location>
    <ligand>
        <name>substrate</name>
    </ligand>
</feature>
<comment type="caution">
    <text evidence="18">The sequence shown here is derived from an EMBL/GenBank/DDBJ whole genome shotgun (WGS) entry which is preliminary data.</text>
</comment>
<dbReference type="GO" id="GO:0004252">
    <property type="term" value="F:serine-type endopeptidase activity"/>
    <property type="evidence" value="ECO:0007669"/>
    <property type="project" value="InterPro"/>
</dbReference>
<feature type="binding site" evidence="15">
    <location>
        <begin position="207"/>
        <end position="209"/>
    </location>
    <ligand>
        <name>substrate</name>
    </ligand>
</feature>
<dbReference type="PANTHER" id="PTHR22939:SF130">
    <property type="entry name" value="PERIPLASMIC SERINE ENDOPROTEASE DEGP-LIKE-RELATED"/>
    <property type="match status" value="1"/>
</dbReference>
<feature type="active site" description="Charge relay system" evidence="14">
    <location>
        <position position="209"/>
    </location>
</feature>
<dbReference type="SMART" id="SM00228">
    <property type="entry name" value="PDZ"/>
    <property type="match status" value="2"/>
</dbReference>
<evidence type="ECO:0000256" key="13">
    <source>
        <dbReference type="ARBA" id="ARBA00032850"/>
    </source>
</evidence>
<evidence type="ECO:0000256" key="3">
    <source>
        <dbReference type="ARBA" id="ARBA00010541"/>
    </source>
</evidence>
<keyword evidence="19" id="KW-1185">Reference proteome</keyword>
<keyword evidence="6" id="KW-0645">Protease</keyword>
<reference evidence="18 19" key="1">
    <citation type="submission" date="2019-06" db="EMBL/GenBank/DDBJ databases">
        <title>Whole genome shotgun sequence of Zoogloea ramigera NBRC 15342.</title>
        <authorList>
            <person name="Hosoyama A."/>
            <person name="Uohara A."/>
            <person name="Ohji S."/>
            <person name="Ichikawa N."/>
        </authorList>
    </citation>
    <scope>NUCLEOTIDE SEQUENCE [LARGE SCALE GENOMIC DNA]</scope>
    <source>
        <strain evidence="18 19">NBRC 15342</strain>
    </source>
</reference>
<dbReference type="Pfam" id="PF13365">
    <property type="entry name" value="Trypsin_2"/>
    <property type="match status" value="1"/>
</dbReference>
<dbReference type="CDD" id="cd10839">
    <property type="entry name" value="cpPDZ1_DegP-like"/>
    <property type="match status" value="1"/>
</dbReference>
<dbReference type="PROSITE" id="PS50106">
    <property type="entry name" value="PDZ"/>
    <property type="match status" value="1"/>
</dbReference>
<dbReference type="InterPro" id="IPR001478">
    <property type="entry name" value="PDZ"/>
</dbReference>
<name>A0A4Y4CV30_ZOORA</name>
<dbReference type="InterPro" id="IPR001940">
    <property type="entry name" value="Peptidase_S1C"/>
</dbReference>
<evidence type="ECO:0000256" key="8">
    <source>
        <dbReference type="ARBA" id="ARBA00022737"/>
    </source>
</evidence>
<dbReference type="Gene3D" id="2.40.10.120">
    <property type="match status" value="1"/>
</dbReference>
<evidence type="ECO:0000256" key="14">
    <source>
        <dbReference type="PIRSR" id="PIRSR611782-1"/>
    </source>
</evidence>
<dbReference type="NCBIfam" id="TIGR02037">
    <property type="entry name" value="degP_htrA_DO"/>
    <property type="match status" value="1"/>
</dbReference>
<evidence type="ECO:0000256" key="1">
    <source>
        <dbReference type="ARBA" id="ARBA00001772"/>
    </source>
</evidence>
<evidence type="ECO:0000313" key="19">
    <source>
        <dbReference type="Proteomes" id="UP000318422"/>
    </source>
</evidence>
<dbReference type="EMBL" id="BJNV01000013">
    <property type="protein sequence ID" value="GEC95103.1"/>
    <property type="molecule type" value="Genomic_DNA"/>
</dbReference>
<dbReference type="AlphaFoldDB" id="A0A4Y4CV30"/>
<evidence type="ECO:0000256" key="10">
    <source>
        <dbReference type="ARBA" id="ARBA00022801"/>
    </source>
</evidence>
<feature type="active site" description="Charge relay system" evidence="14">
    <location>
        <position position="106"/>
    </location>
</feature>
<evidence type="ECO:0000256" key="4">
    <source>
        <dbReference type="ARBA" id="ARBA00013035"/>
    </source>
</evidence>
<dbReference type="GO" id="GO:0006508">
    <property type="term" value="P:proteolysis"/>
    <property type="evidence" value="ECO:0007669"/>
    <property type="project" value="UniProtKB-KW"/>
</dbReference>
<dbReference type="SUPFAM" id="SSF50156">
    <property type="entry name" value="PDZ domain-like"/>
    <property type="match status" value="2"/>
</dbReference>
<feature type="chain" id="PRO_5039231977" description="Probable periplasmic serine endoprotease DegP-like" evidence="16">
    <location>
        <begin position="22"/>
        <end position="472"/>
    </location>
</feature>
<comment type="subcellular location">
    <subcellularLocation>
        <location evidence="2">Periplasm</location>
    </subcellularLocation>
</comment>
<evidence type="ECO:0000256" key="2">
    <source>
        <dbReference type="ARBA" id="ARBA00004418"/>
    </source>
</evidence>
<dbReference type="SUPFAM" id="SSF50494">
    <property type="entry name" value="Trypsin-like serine proteases"/>
    <property type="match status" value="1"/>
</dbReference>
<dbReference type="Gene3D" id="2.30.42.10">
    <property type="match status" value="2"/>
</dbReference>
<evidence type="ECO:0000256" key="16">
    <source>
        <dbReference type="SAM" id="SignalP"/>
    </source>
</evidence>
<evidence type="ECO:0000256" key="11">
    <source>
        <dbReference type="ARBA" id="ARBA00022825"/>
    </source>
</evidence>